<keyword evidence="5" id="KW-1185">Reference proteome</keyword>
<dbReference type="RefSeq" id="WP_004211578.1">
    <property type="nucleotide sequence ID" value="NZ_JH992904.1"/>
</dbReference>
<dbReference type="PANTHER" id="PTHR12338:SF5">
    <property type="entry name" value="ANTIGEN 43-RELATED"/>
    <property type="match status" value="1"/>
</dbReference>
<feature type="region of interest" description="Disordered" evidence="1">
    <location>
        <begin position="4335"/>
        <end position="4357"/>
    </location>
</feature>
<dbReference type="InterPro" id="IPR021026">
    <property type="entry name" value="Filamn_hemagglutn_DUF3739"/>
</dbReference>
<dbReference type="Proteomes" id="UP000009887">
    <property type="component" value="Unassembled WGS sequence"/>
</dbReference>
<feature type="signal peptide" evidence="2">
    <location>
        <begin position="1"/>
        <end position="26"/>
    </location>
</feature>
<evidence type="ECO:0000313" key="5">
    <source>
        <dbReference type="Proteomes" id="UP000009887"/>
    </source>
</evidence>
<gene>
    <name evidence="4" type="ORF">HMPREF9718_03855</name>
</gene>
<dbReference type="InterPro" id="IPR011050">
    <property type="entry name" value="Pectin_lyase_fold/virulence"/>
</dbReference>
<dbReference type="HOGENOM" id="CLU_000163_1_0_5"/>
<evidence type="ECO:0000259" key="3">
    <source>
        <dbReference type="SMART" id="SM00912"/>
    </source>
</evidence>
<organism evidence="4 5">
    <name type="scientific">Sphingobium yanoikuyae ATCC 51230</name>
    <dbReference type="NCBI Taxonomy" id="883163"/>
    <lineage>
        <taxon>Bacteria</taxon>
        <taxon>Pseudomonadati</taxon>
        <taxon>Pseudomonadota</taxon>
        <taxon>Alphaproteobacteria</taxon>
        <taxon>Sphingomonadales</taxon>
        <taxon>Sphingomonadaceae</taxon>
        <taxon>Sphingobium</taxon>
    </lineage>
</organism>
<dbReference type="EMBL" id="AGZU01000015">
    <property type="protein sequence ID" value="EKU73386.1"/>
    <property type="molecule type" value="Genomic_DNA"/>
</dbReference>
<dbReference type="PANTHER" id="PTHR12338">
    <property type="entry name" value="AUTOTRANSPORTER"/>
    <property type="match status" value="1"/>
</dbReference>
<dbReference type="PROSITE" id="PS51318">
    <property type="entry name" value="TAT"/>
    <property type="match status" value="1"/>
</dbReference>
<dbReference type="InterPro" id="IPR050909">
    <property type="entry name" value="Bact_Autotransporter_VF"/>
</dbReference>
<dbReference type="InterPro" id="IPR008638">
    <property type="entry name" value="FhaB/CdiA-like_TPS"/>
</dbReference>
<dbReference type="SMART" id="SM00912">
    <property type="entry name" value="Haemagg_act"/>
    <property type="match status" value="1"/>
</dbReference>
<evidence type="ECO:0000313" key="4">
    <source>
        <dbReference type="EMBL" id="EKU73386.1"/>
    </source>
</evidence>
<dbReference type="PATRIC" id="fig|883163.3.peg.3904"/>
<protein>
    <submittedName>
        <fullName evidence="4">Filamentous hemagglutinin family domain-containing protein</fullName>
    </submittedName>
</protein>
<sequence length="4357" mass="445875">MMSGASFSSPARRRFLLLGASFVALATGGLPTVATAQTLGAAIGGQVQPRPAPNQTGGVPVRSGTMQGALQRQQSTQGRVDQIRSYIASIKAAVDRGPVVDGLDRNGLDPTDAIREAIAATRAGNTRRASELLISAGAQYDITGLKTWQGAGLPSQTTGADGHVTVTIDQNQERALLSWNRFDIGKNTTLQFNQKSNGTAQPGWVAVNRVTNSTDPSLILGNLKADGTVVVLNHAGIIFGKGSQVNTHSLLASTLELGNAAKFVPGVDGTRLVEPTTIAERNAAYLQLGLFTPANGTTGGISVSPLLVSGVTEGDGTRFSAEREGGITVDAGARISGGAGGFIMLTAPNIENAGTLRAIDGQVSLQAGRAVNYAQSTGADSGLDPYVRGYMLNSYAYTGQADGTIVNNGLIESQRGYISLGAGAEGAITQNGLLSATTSVARNGKISLTAGQIALGGSANAAAAGALVITPDDNGETIPQGTANEPAGFKQSQIEIGTQVLTASQKLGALLATNFTMGENALIHAPGADVAIGVLKVTSPVGDNALLLANPGRIDIARGALIDVSGLKDVKLDASRNSIEIAPVKRGELRDTPNYREVEVDGNFSLNGKTIFIDPRLSGVREDGVAWVGSPLIEAGSIAGQIPTTASEFMTKGGSVTLTTSSPIDFTNITIDNAPSVHVANGAAIDMSGGWVSYAAGAIKATKLVTADGRIVDIARANPNDIYVDVITSTTEVRQPRIGMLRSWQLGAGQRQRSDVAYDEGRDAGALIISGAAVTVEGTVHANAFAGARQIAGGGKPSQMPASLGRSLQASPYELPSGGALSISSLGDVLVYHGTRETVEANRAELLLSDAMLNAAGLSELSLTAAGMVTFAGLNPVTLQTPDALRITGVSDLTLTPGGILSVEAGRTIRFDGNVTVASGTIASRTELSGQMLNDLFVGLNPTVSNGSAFRKGLYGDGNGDDISSNYLYAADPGALNPFDVVVTGKLSTAGQWVNDYQSSGAALGGAYRNGGNISLTVAPNVFVAIGDSLATATQAADLSGSIRVSGTLDVTSGGYVTPTGSLVLDGKGGNVSLVNQTTYASPHLTDSGILFNEPRGLSLWPVGGAPTQSVEFTPIPGVANSRAAVLPSLVPDTQRSTVDIANASILGFGFAGGGQFSLVAPNISFGSDNRAGSTHIGFDFFEKTGFGTLDVSSYRSRIVDDLFANDRVAKSAFLETTRFVVQNGETLDLTQWVLPTLLSADQSKALRGLGTGSSLLAQSFLGPTTNVAFWDRKAAHLVLGGLTELDVMAGGTVTGAPEASIMIGKLYNAGSITLHGGSIVQRNDLVDSLIVGGLGVRDLSDTLGGAIDSQGRFLESAENAAGLTDPTNRGRLLTNAELVSKDGADRLIHFLGLVDTADGIVLAAGSKTDLSGIAITNPRASIIGGRQLLTGRVVDGGSVRLEASHEVGRLVGPGQRDVAMSGRALVREDGSALDISGASATFEMAGSLGVITPWLGWSKAGMISVLAGGTLGTTPINAYGGVDQAEGGTLEWLDPTIGTGNAARDYLTTSLISGSGFDTLIARKGLTLDGSFDLALRKALIVTSQDPLVASNPYVADAAVSIGATAGTDATLRAGYVRLASRWGRTPDVAGLEGDGNVRLIAGGQGIDVAGAIGFERSIASLTFATPGDMRLTGVDWGQAPGRPTYDGALVAAADILIDARRTYATTGTGNLQGMLEGALTSVSGGYSQRPFDIAALDDHRITFGNSFLDPKAPAPLSAGTHLRVLAHEIVQNGYIAAPLGLLEFGSTTPTRIGVGGSLVSTPTEKLTFSASSVTSVSGAGLTVPYGTTTDGVEYYFPTVGTPLTKLPVGELVLSAGSIVQAKGALIDGRGGGDVYAYEFQSGVGGSRDVLDRFNRDAFSANGYDAVTGTGYQFADQRQVYALVPVADAGKIAPYDPIYSADYADLHGAQAGKTVTLDGGHGIAGGEYLLVPAKYAMAIPGALRLVENTGSAAPLPGTSTQLLDGSVVVGGTYAFAGTGISESTRHSFTVQTKEVFTKYSSIKTTSGSDYLTGRDPDGRPRLPLDAARVVLAPLSELKLAGAFDLRAGEGGQAGQIDILGSNILIAAEGVEAADGVLLIADTTLAKLNAPSLVVGGRRSDNADGTTTVTASATNLTVAGDAHLSAGELLLAVGGTGSVLAIEDGASLAATGDPAIKTGADYKASGAGSILRLANGAERLVARTGTGDSAIAIGAATLSGEALALDTSGRFVVADGANFNAKYAAISGADIHFAGSADASGEAGVIGTVLAAKLGAAERLTVRSPGSIRFAAGTHRFNDLVLDTASLAADAQAAAGSAVRIEAGNVRLANNGNAADGCATSALCGSAGSLSLGAKTISLANNTVRASGFADGVTLAASDGLYVEGKGSFDVGSAALTLNTPFIAERTAAADPRNQTVRPDYTFLTSGAVAISATGANPEAKIEGNAAPGARIAFGTIDDRVQTVWISGSTIRATAGIIDVQSEGNISLVGATLSVPGYEKTFGDEVDPVTVSAGGGTLNLFSANGSIATDAGSALITDTGKGNAGTLNLLAGNGSVTLLAALNPGLAIDPDAEATDGAPAKAALRQGSFTLDSGTGSFDFGGFVESYGTQFGGDVWVRTGAGSLDLAEGRSLKAQSVTLTADGGSITIAGTLDTSGVDVTGMAADAARNAAVNGGDIALWGQNGVTLASTAKLDTHTTGYADTDSRPAKAGDVTIGIGSESATLTIASGATIDVGARRTQAEPGVGRMIPQVITDPATGSPVTIYRYAEPDQGGTVTFRAPVIGSNRDKVALSQRGTILGADSVQLEAFQRYDLEAMADSGLYSGITRGYDGAIRLDFGATGANPFTTDMALADGRSSLVRFIQTFDVSTVDGSSLDGMRLRPGVELASTGSIETASQWNLAAASFSPAQLQAAVDAGVLELIPEISTGSEPRYKVVPGKEGQLLDRFATFLYRTDGGSARGEAPVVTLRAGNDLTINRSISDGFFTFRDKSDVDYINWQLGGGDRTWQPALQFSCGGASGSCSNIASYGTGANPGASSTLTISLTTAATQGDQYIGAANINSPLSLAGNGADAGGESRNALGFAELFSLLDGDVAMHSSDIRLVAGTGNTLSANPLVVDRALNADVTLQGEYSYRITATGTVAYDGPLQFRLQRAANDPSKISFDIGDTLDLTDTTADLNLLRDDAYTQLNWGSTAGLGADTRAAARLFFEGKGYSFVGNATNPTGIIAPLSEVIAFLQSFEPTYQAGLASGRTGYSVNRTPPIIRYGNANQQTTPNAPNQAFVRTVVRSGDGNIAMAASRDIDLRGGEQVVYRRADGTQVSAPSYFGGSTDAVQFASAAIYTAGVRVAPSDVRGRIVGTDQIVSLTPDSTYLSPIADAVDFIPSPKGISGNMPVLAHGGGDVSLDAGRDVLGRRDEWTQLTGTVGQGYSGGELGATSTDAFGTAGLQSTQPWRTGTIGDDTEIGLAYGYFRSGVGGLAGGDVSVTAGRDVSELTVVLGSTATTTLSDAGKTMLTFGGGDLSLAVGRDILAGTADIAAGSAEIHAGRDIAARGREPIAAETPQYLRVRLADAVVDISAGGSAILASVSALGLDQSQGSGGFYSPAAAFSLSTVETARIAQTAGLGDPKDFGQFPSARSEFGREIDFSQILPPSMALTSLAASVELPQNSPQILYPSAVGQLRILSADSIKGLVIGMDDSDPGQVGGGFSSGQRFFQLPGVTPMTTDVELRLQHNQRITHAGDAQPVRIHTDGSIDRGAIFLPKQARITAGGDIVDLFFQGQNLAAGDTTRIRAEGDVMGTIGSDGSFSYVQSNNFILGGPGAFIVEAGGDIGPFVSSVRAGGADSAGGIRTIGNDYNPWLSDEGASVSVRFGIKGGADYAALRETYLNPENFAKLDGDLFEQVTDSFGNRKPDRTKPIYAPMLADWLRDNDPAAFTEIFGTSSPSGEALASAAYGKTRELYAAFTDIDLLRQQHFLIDTLYFNELSQPARTESPSYLQYVRGYRAVNTLFSPERGYTDNLAPYTTDPSTISEDRPLGVPVRAIVDGKPLKAKRVLTGNMDLRLSTIQTARGGTVSILGPGGDLIAGSVVRTSEQSSRRLTAFTRPGSGASVHETFEGGNLSPISTRFDAIPLGYEGVLTLRGGRINSFTDGDVILNQSRVFSQQSGNITMWSSNGDLAAGQGPKSASNFPPITLRFDQNGLAEVNSAGSVAGAGIGAFQRRPDDLPSDVYLIAPVGLVDAGDAGVRASGRIAVAAAQVVNADNFKAAGAISGVPTTTAQVTVTTPQDAASAIAAQAAQAANTNNQRDQRSLITVDVLGPASDGRCDPNTPGDPDCR</sequence>
<name>K9CR36_SPHYA</name>
<dbReference type="InterPro" id="IPR006311">
    <property type="entry name" value="TAT_signal"/>
</dbReference>
<dbReference type="SUPFAM" id="SSF51126">
    <property type="entry name" value="Pectin lyase-like"/>
    <property type="match status" value="1"/>
</dbReference>
<evidence type="ECO:0000256" key="2">
    <source>
        <dbReference type="SAM" id="SignalP"/>
    </source>
</evidence>
<proteinExistence type="predicted"/>
<reference evidence="4 5" key="1">
    <citation type="submission" date="2012-09" db="EMBL/GenBank/DDBJ databases">
        <title>The Genome Sequence of Sphingobium yanoikuyae ATCC 51230.</title>
        <authorList>
            <consortium name="The Broad Institute Genome Sequencing Platform"/>
            <person name="Earl A."/>
            <person name="Ward D."/>
            <person name="Feldgarden M."/>
            <person name="Gevers D."/>
            <person name="Huys G."/>
            <person name="Walker B."/>
            <person name="Young S.K."/>
            <person name="Zeng Q."/>
            <person name="Gargeya S."/>
            <person name="Fitzgerald M."/>
            <person name="Haas B."/>
            <person name="Abouelleil A."/>
            <person name="Alvarado L."/>
            <person name="Arachchi H.M."/>
            <person name="Berlin A.M."/>
            <person name="Chapman S.B."/>
            <person name="Goldberg J."/>
            <person name="Griggs A."/>
            <person name="Gujja S."/>
            <person name="Hansen M."/>
            <person name="Howarth C."/>
            <person name="Imamovic A."/>
            <person name="Larimer J."/>
            <person name="McCowen C."/>
            <person name="Montmayeur A."/>
            <person name="Murphy C."/>
            <person name="Neiman D."/>
            <person name="Pearson M."/>
            <person name="Priest M."/>
            <person name="Roberts A."/>
            <person name="Saif S."/>
            <person name="Shea T."/>
            <person name="Sisk P."/>
            <person name="Sykes S."/>
            <person name="Wortman J."/>
            <person name="Nusbaum C."/>
            <person name="Birren B."/>
        </authorList>
    </citation>
    <scope>NUCLEOTIDE SEQUENCE [LARGE SCALE GENOMIC DNA]</scope>
    <source>
        <strain evidence="4 5">ATCC 51230</strain>
    </source>
</reference>
<comment type="caution">
    <text evidence="4">The sequence shown here is derived from an EMBL/GenBank/DDBJ whole genome shotgun (WGS) entry which is preliminary data.</text>
</comment>
<dbReference type="Pfam" id="PF12545">
    <property type="entry name" value="DUF3739"/>
    <property type="match status" value="1"/>
</dbReference>
<accession>K9CR36</accession>
<dbReference type="NCBIfam" id="TIGR01901">
    <property type="entry name" value="adhes_NPXG"/>
    <property type="match status" value="1"/>
</dbReference>
<keyword evidence="2" id="KW-0732">Signal</keyword>
<dbReference type="InterPro" id="IPR012334">
    <property type="entry name" value="Pectin_lyas_fold"/>
</dbReference>
<feature type="domain" description="Filamentous haemagglutinin FhaB/tRNA nuclease CdiA-like TPS" evidence="3">
    <location>
        <begin position="150"/>
        <end position="261"/>
    </location>
</feature>
<dbReference type="Gene3D" id="2.160.20.10">
    <property type="entry name" value="Single-stranded right-handed beta-helix, Pectin lyase-like"/>
    <property type="match status" value="1"/>
</dbReference>
<feature type="chain" id="PRO_5003925372" evidence="2">
    <location>
        <begin position="27"/>
        <end position="4357"/>
    </location>
</feature>
<feature type="region of interest" description="Disordered" evidence="1">
    <location>
        <begin position="45"/>
        <end position="66"/>
    </location>
</feature>
<evidence type="ECO:0000256" key="1">
    <source>
        <dbReference type="SAM" id="MobiDB-lite"/>
    </source>
</evidence>